<comment type="similarity">
    <text evidence="1">Belongs to the MLP family.</text>
</comment>
<comment type="caution">
    <text evidence="3">The sequence shown here is derived from an EMBL/GenBank/DDBJ whole genome shotgun (WGS) entry which is preliminary data.</text>
</comment>
<evidence type="ECO:0000313" key="4">
    <source>
        <dbReference type="Proteomes" id="UP000197138"/>
    </source>
</evidence>
<proteinExistence type="inferred from homology"/>
<dbReference type="SMART" id="SM01037">
    <property type="entry name" value="Bet_v_1"/>
    <property type="match status" value="1"/>
</dbReference>
<protein>
    <recommendedName>
        <fullName evidence="2">Bet v I/Major latex protein domain-containing protein</fullName>
    </recommendedName>
</protein>
<dbReference type="AlphaFoldDB" id="A0A218VUJ8"/>
<organism evidence="3 4">
    <name type="scientific">Punica granatum</name>
    <name type="common">Pomegranate</name>
    <dbReference type="NCBI Taxonomy" id="22663"/>
    <lineage>
        <taxon>Eukaryota</taxon>
        <taxon>Viridiplantae</taxon>
        <taxon>Streptophyta</taxon>
        <taxon>Embryophyta</taxon>
        <taxon>Tracheophyta</taxon>
        <taxon>Spermatophyta</taxon>
        <taxon>Magnoliopsida</taxon>
        <taxon>eudicotyledons</taxon>
        <taxon>Gunneridae</taxon>
        <taxon>Pentapetalae</taxon>
        <taxon>rosids</taxon>
        <taxon>malvids</taxon>
        <taxon>Myrtales</taxon>
        <taxon>Lythraceae</taxon>
        <taxon>Punica</taxon>
    </lineage>
</organism>
<sequence length="131" mass="14961">MGIEGKLEAELELKSTVDKLYKRLKSEIHHAPDASSDKIHAIEVHEGDWETPGSVKLWTYTIELHIMDLSGKLETAMEIPASAENFLKLFRTQVYHLPNISLDFIQSIELHEGKWHAYGALKLWSYTLGMV</sequence>
<evidence type="ECO:0000256" key="1">
    <source>
        <dbReference type="ARBA" id="ARBA00038242"/>
    </source>
</evidence>
<dbReference type="EMBL" id="MTKT01005821">
    <property type="protein sequence ID" value="OWM64003.1"/>
    <property type="molecule type" value="Genomic_DNA"/>
</dbReference>
<dbReference type="Pfam" id="PF00407">
    <property type="entry name" value="Bet_v_1"/>
    <property type="match status" value="2"/>
</dbReference>
<evidence type="ECO:0000313" key="3">
    <source>
        <dbReference type="EMBL" id="OWM64003.1"/>
    </source>
</evidence>
<dbReference type="PANTHER" id="PTHR31338">
    <property type="entry name" value="POLYKETIDE CYCLASE/DEHYDRASE AND LIPID TRANSPORT SUPERFAMILY PROTEIN"/>
    <property type="match status" value="1"/>
</dbReference>
<name>A0A218VUJ8_PUNGR</name>
<dbReference type="SUPFAM" id="SSF55961">
    <property type="entry name" value="Bet v1-like"/>
    <property type="match status" value="2"/>
</dbReference>
<dbReference type="Proteomes" id="UP000197138">
    <property type="component" value="Unassembled WGS sequence"/>
</dbReference>
<dbReference type="InterPro" id="IPR052006">
    <property type="entry name" value="MLP-like"/>
</dbReference>
<feature type="domain" description="Bet v I/Major latex protein" evidence="2">
    <location>
        <begin position="2"/>
        <end position="104"/>
    </location>
</feature>
<dbReference type="PANTHER" id="PTHR31338:SF16">
    <property type="entry name" value="POLYKETIDE CYCLASE_DEHYDRASE AND LIPID TRANSPORT SUPERFAMILY PROTEIN"/>
    <property type="match status" value="1"/>
</dbReference>
<dbReference type="InterPro" id="IPR023393">
    <property type="entry name" value="START-like_dom_sf"/>
</dbReference>
<evidence type="ECO:0000259" key="2">
    <source>
        <dbReference type="SMART" id="SM01037"/>
    </source>
</evidence>
<reference evidence="4" key="1">
    <citation type="journal article" date="2017" name="Plant J.">
        <title>The pomegranate (Punica granatum L.) genome and the genomics of punicalagin biosynthesis.</title>
        <authorList>
            <person name="Qin G."/>
            <person name="Xu C."/>
            <person name="Ming R."/>
            <person name="Tang H."/>
            <person name="Guyot R."/>
            <person name="Kramer E.M."/>
            <person name="Hu Y."/>
            <person name="Yi X."/>
            <person name="Qi Y."/>
            <person name="Xu X."/>
            <person name="Gao Z."/>
            <person name="Pan H."/>
            <person name="Jian J."/>
            <person name="Tian Y."/>
            <person name="Yue Z."/>
            <person name="Xu Y."/>
        </authorList>
    </citation>
    <scope>NUCLEOTIDE SEQUENCE [LARGE SCALE GENOMIC DNA]</scope>
    <source>
        <strain evidence="4">cv. Dabenzi</strain>
    </source>
</reference>
<accession>A0A218VUJ8</accession>
<dbReference type="InterPro" id="IPR000916">
    <property type="entry name" value="Bet_v_I/MLP"/>
</dbReference>
<gene>
    <name evidence="3" type="ORF">CDL15_Pgr006373</name>
</gene>
<dbReference type="GO" id="GO:0006952">
    <property type="term" value="P:defense response"/>
    <property type="evidence" value="ECO:0007669"/>
    <property type="project" value="InterPro"/>
</dbReference>
<dbReference type="Gene3D" id="3.30.530.20">
    <property type="match status" value="2"/>
</dbReference>